<dbReference type="Proteomes" id="UP001589691">
    <property type="component" value="Unassembled WGS sequence"/>
</dbReference>
<dbReference type="Pfam" id="PF01323">
    <property type="entry name" value="DSBA"/>
    <property type="match status" value="1"/>
</dbReference>
<comment type="caution">
    <text evidence="2">The sequence shown here is derived from an EMBL/GenBank/DDBJ whole genome shotgun (WGS) entry which is preliminary data.</text>
</comment>
<keyword evidence="3" id="KW-1185">Reference proteome</keyword>
<name>A0ABV5WRF2_9LACO</name>
<accession>A0ABV5WRF2</accession>
<dbReference type="PANTHER" id="PTHR13887:SF41">
    <property type="entry name" value="THIOREDOXIN SUPERFAMILY PROTEIN"/>
    <property type="match status" value="1"/>
</dbReference>
<proteinExistence type="predicted"/>
<feature type="domain" description="DSBA-like thioredoxin" evidence="1">
    <location>
        <begin position="3"/>
        <end position="208"/>
    </location>
</feature>
<evidence type="ECO:0000313" key="3">
    <source>
        <dbReference type="Proteomes" id="UP001589691"/>
    </source>
</evidence>
<dbReference type="RefSeq" id="WP_137642251.1">
    <property type="nucleotide sequence ID" value="NZ_BJEA01000007.1"/>
</dbReference>
<organism evidence="2 3">
    <name type="scientific">Lactiplantibacillus modestisalitolerans</name>
    <dbReference type="NCBI Taxonomy" id="1457219"/>
    <lineage>
        <taxon>Bacteria</taxon>
        <taxon>Bacillati</taxon>
        <taxon>Bacillota</taxon>
        <taxon>Bacilli</taxon>
        <taxon>Lactobacillales</taxon>
        <taxon>Lactobacillaceae</taxon>
        <taxon>Lactiplantibacillus</taxon>
    </lineage>
</organism>
<dbReference type="InterPro" id="IPR036249">
    <property type="entry name" value="Thioredoxin-like_sf"/>
</dbReference>
<gene>
    <name evidence="2" type="ORF">ACFFLI_02485</name>
</gene>
<protein>
    <submittedName>
        <fullName evidence="2">DsbA family oxidoreductase</fullName>
    </submittedName>
</protein>
<evidence type="ECO:0000313" key="2">
    <source>
        <dbReference type="EMBL" id="MFB9768740.1"/>
    </source>
</evidence>
<dbReference type="InterPro" id="IPR001853">
    <property type="entry name" value="DSBA-like_thioredoxin_dom"/>
</dbReference>
<dbReference type="SUPFAM" id="SSF52833">
    <property type="entry name" value="Thioredoxin-like"/>
    <property type="match status" value="1"/>
</dbReference>
<dbReference type="CDD" id="cd03024">
    <property type="entry name" value="DsbA_FrnE"/>
    <property type="match status" value="1"/>
</dbReference>
<dbReference type="EMBL" id="JBHLZY010000005">
    <property type="protein sequence ID" value="MFB9768740.1"/>
    <property type="molecule type" value="Genomic_DNA"/>
</dbReference>
<dbReference type="Gene3D" id="3.40.30.10">
    <property type="entry name" value="Glutaredoxin"/>
    <property type="match status" value="1"/>
</dbReference>
<dbReference type="PANTHER" id="PTHR13887">
    <property type="entry name" value="GLUTATHIONE S-TRANSFERASE KAPPA"/>
    <property type="match status" value="1"/>
</dbReference>
<sequence>MEIKYWSDIACPFCYIGSTRMKRALKELGLAATTPLEFKAFQLDPTLPTTTKADMVTNFSTGHGMSRDQARAQMNQIAAMGAEDGLKVDLINAVPTNTLDAHRVIKFAATKHDADLTERVINALYQVYFSQGESIADHAVLTAAAVKSGLDATEVQAVLASNQFEQAVRTDEAEAQQLGIHGAPFFVINNHYGISGAQPYDTMVDALKQIQAKEVEA</sequence>
<reference evidence="2 3" key="1">
    <citation type="submission" date="2024-09" db="EMBL/GenBank/DDBJ databases">
        <authorList>
            <person name="Sun Q."/>
            <person name="Mori K."/>
        </authorList>
    </citation>
    <scope>NUCLEOTIDE SEQUENCE [LARGE SCALE GENOMIC DNA]</scope>
    <source>
        <strain evidence="2 3">TBRC 4576</strain>
    </source>
</reference>
<evidence type="ECO:0000259" key="1">
    <source>
        <dbReference type="Pfam" id="PF01323"/>
    </source>
</evidence>